<accession>B5AX89</accession>
<proteinExistence type="predicted"/>
<dbReference type="RefSeq" id="YP_002128504.1">
    <property type="nucleotide sequence ID" value="NC_011142.1"/>
</dbReference>
<evidence type="ECO:0000313" key="2">
    <source>
        <dbReference type="Proteomes" id="UP000001862"/>
    </source>
</evidence>
<dbReference type="EMBL" id="EU876853">
    <property type="protein sequence ID" value="ACG60392.1"/>
    <property type="molecule type" value="Genomic_DNA"/>
</dbReference>
<evidence type="ECO:0000313" key="1">
    <source>
        <dbReference type="EMBL" id="ACG60392.1"/>
    </source>
</evidence>
<protein>
    <submittedName>
        <fullName evidence="1">Uncharacterized protein</fullName>
    </submittedName>
</protein>
<dbReference type="KEGG" id="vg:6779517"/>
<name>B5AX89_9CAUD</name>
<dbReference type="GeneID" id="6779517"/>
<gene>
    <name evidence="1" type="ORF">phiPLPE_70</name>
</gene>
<organism evidence="1 2">
    <name type="scientific">Iodobacter phage PhiPLPE</name>
    <dbReference type="NCBI Taxonomy" id="551895"/>
    <lineage>
        <taxon>Viruses</taxon>
        <taxon>Duplodnaviria</taxon>
        <taxon>Heunggongvirae</taxon>
        <taxon>Uroviricota</taxon>
        <taxon>Caudoviricetes</taxon>
        <taxon>Iodovirus</taxon>
        <taxon>Iodovirus PLPE</taxon>
    </lineage>
</organism>
<dbReference type="Proteomes" id="UP000001862">
    <property type="component" value="Segment"/>
</dbReference>
<keyword evidence="2" id="KW-1185">Reference proteome</keyword>
<reference evidence="2" key="1">
    <citation type="journal article" date="2009" name="Environ. Microbiol. Rep.">
        <title>Isolation and genomic characterization of the first phage infecting Iodobacteria: ?PLPE, a myovirus having a novel set of features.</title>
        <authorList>
            <person name="Leblanc C."/>
            <person name="Caumont-Sarcos A."/>
            <person name="Comeau A.M."/>
            <person name="Krisch H.M."/>
        </authorList>
    </citation>
    <scope>NUCLEOTIDE SEQUENCE [LARGE SCALE GENOMIC DNA]</scope>
</reference>
<sequence length="87" mass="9905">MKIFEMNDCEWFIGPSIEACKSAYFDDFNTDSDEARELTDNELGTLIFTVTDENEVPDGNTRTFREQLAIEIAAGGVFPRMFACTEY</sequence>